<dbReference type="Gene3D" id="3.40.50.970">
    <property type="match status" value="2"/>
</dbReference>
<dbReference type="InterPro" id="IPR029061">
    <property type="entry name" value="THDP-binding"/>
</dbReference>
<keyword evidence="2 3" id="KW-0786">Thiamine pyrophosphate</keyword>
<dbReference type="AlphaFoldDB" id="A0A6J4SKG3"/>
<dbReference type="PANTHER" id="PTHR18968:SF120">
    <property type="entry name" value="ACETOLACTATE SYNTHASE LARGE SUBUNIT"/>
    <property type="match status" value="1"/>
</dbReference>
<comment type="similarity">
    <text evidence="1 3">Belongs to the TPP enzyme family.</text>
</comment>
<dbReference type="FunFam" id="3.40.50.970:FF:000007">
    <property type="entry name" value="Acetolactate synthase"/>
    <property type="match status" value="1"/>
</dbReference>
<name>A0A6J4SKG3_9SPHN</name>
<evidence type="ECO:0000259" key="6">
    <source>
        <dbReference type="Pfam" id="PF02776"/>
    </source>
</evidence>
<dbReference type="Pfam" id="PF00205">
    <property type="entry name" value="TPP_enzyme_M"/>
    <property type="match status" value="1"/>
</dbReference>
<protein>
    <submittedName>
        <fullName evidence="7">Thiamine pyrophosphate-requiring enzymes</fullName>
    </submittedName>
</protein>
<organism evidence="7">
    <name type="scientific">uncultured Sphingomonadaceae bacterium</name>
    <dbReference type="NCBI Taxonomy" id="169976"/>
    <lineage>
        <taxon>Bacteria</taxon>
        <taxon>Pseudomonadati</taxon>
        <taxon>Pseudomonadota</taxon>
        <taxon>Alphaproteobacteria</taxon>
        <taxon>Sphingomonadales</taxon>
        <taxon>Sphingomonadaceae</taxon>
        <taxon>environmental samples</taxon>
    </lineage>
</organism>
<feature type="domain" description="Thiamine pyrophosphate enzyme central" evidence="4">
    <location>
        <begin position="196"/>
        <end position="331"/>
    </location>
</feature>
<feature type="domain" description="Thiamine pyrophosphate enzyme N-terminal TPP-binding" evidence="6">
    <location>
        <begin position="8"/>
        <end position="124"/>
    </location>
</feature>
<evidence type="ECO:0000256" key="2">
    <source>
        <dbReference type="ARBA" id="ARBA00023052"/>
    </source>
</evidence>
<dbReference type="NCBIfam" id="NF006052">
    <property type="entry name" value="PRK08199.1"/>
    <property type="match status" value="1"/>
</dbReference>
<dbReference type="InterPro" id="IPR012000">
    <property type="entry name" value="Thiamin_PyroP_enz_cen_dom"/>
</dbReference>
<feature type="domain" description="Thiamine pyrophosphate enzyme TPP-binding" evidence="5">
    <location>
        <begin position="387"/>
        <end position="530"/>
    </location>
</feature>
<evidence type="ECO:0000256" key="3">
    <source>
        <dbReference type="RuleBase" id="RU362132"/>
    </source>
</evidence>
<dbReference type="GO" id="GO:0050660">
    <property type="term" value="F:flavin adenine dinucleotide binding"/>
    <property type="evidence" value="ECO:0007669"/>
    <property type="project" value="TreeGrafter"/>
</dbReference>
<evidence type="ECO:0000259" key="4">
    <source>
        <dbReference type="Pfam" id="PF00205"/>
    </source>
</evidence>
<dbReference type="Pfam" id="PF02776">
    <property type="entry name" value="TPP_enzyme_N"/>
    <property type="match status" value="1"/>
</dbReference>
<dbReference type="GO" id="GO:0009097">
    <property type="term" value="P:isoleucine biosynthetic process"/>
    <property type="evidence" value="ECO:0007669"/>
    <property type="project" value="TreeGrafter"/>
</dbReference>
<dbReference type="InterPro" id="IPR045229">
    <property type="entry name" value="TPP_enz"/>
</dbReference>
<dbReference type="CDD" id="cd00568">
    <property type="entry name" value="TPP_enzymes"/>
    <property type="match status" value="1"/>
</dbReference>
<dbReference type="GO" id="GO:0005948">
    <property type="term" value="C:acetolactate synthase complex"/>
    <property type="evidence" value="ECO:0007669"/>
    <property type="project" value="TreeGrafter"/>
</dbReference>
<evidence type="ECO:0000259" key="5">
    <source>
        <dbReference type="Pfam" id="PF02775"/>
    </source>
</evidence>
<proteinExistence type="inferred from homology"/>
<accession>A0A6J4SKG3</accession>
<evidence type="ECO:0000313" key="7">
    <source>
        <dbReference type="EMBL" id="CAA9494093.1"/>
    </source>
</evidence>
<dbReference type="GO" id="GO:0009099">
    <property type="term" value="P:L-valine biosynthetic process"/>
    <property type="evidence" value="ECO:0007669"/>
    <property type="project" value="TreeGrafter"/>
</dbReference>
<sequence length="550" mass="58284">MSEAHPRTGGRILIDQLALNGVDTIYGVPGESFLAALDAIHDAPHGLRFVQCRHEAAAANMAEAAGKMTGRPGIAFVTRGPGATHAAIGVHTAFQDSTPMLLLIGDVGRGDIGREAFQEVDFPAMFAPLAKWAAKVDDARRLPELVARAFSVAMSGRPGPVVLALPEDMLTEEIEVADARPARPARPRAARADLVAARDLLARAERPLLIAGGGSWSVQAAAELRRFAEANELPVAASFRAQDALDNRSPSYVGHLSFGAAPALAAAVADADLLLVVGPRLGDVTTNGYTRPAPPTLQQTLIHVHPDPDELNRIYQADLPVAADPADFLAEAVDWRLEPRWAERAAVLRKAHLAFSEPPPAKTPLDLARVVRRLRAALSDDTAVANGAGNFAIWLHRFWEYRDWRTQLAPTNGAMGYGVPAAVAAALAGRPALAFCGDGDFLMSGQELATAVRFGAPALFVVVDNGQYGTIRMHQERAYPGRVEGTGLCNPDFAALARAYGAGGWTAADDAGFDRALAEALAHDGPALIHLLADPEEIAPGVTVESLRVR</sequence>
<dbReference type="GO" id="GO:0030976">
    <property type="term" value="F:thiamine pyrophosphate binding"/>
    <property type="evidence" value="ECO:0007669"/>
    <property type="project" value="InterPro"/>
</dbReference>
<dbReference type="GO" id="GO:0003984">
    <property type="term" value="F:acetolactate synthase activity"/>
    <property type="evidence" value="ECO:0007669"/>
    <property type="project" value="TreeGrafter"/>
</dbReference>
<dbReference type="InterPro" id="IPR012001">
    <property type="entry name" value="Thiamin_PyroP_enz_TPP-bd_dom"/>
</dbReference>
<dbReference type="Pfam" id="PF02775">
    <property type="entry name" value="TPP_enzyme_C"/>
    <property type="match status" value="1"/>
</dbReference>
<dbReference type="EMBL" id="CADCVW010000039">
    <property type="protein sequence ID" value="CAA9494093.1"/>
    <property type="molecule type" value="Genomic_DNA"/>
</dbReference>
<evidence type="ECO:0000256" key="1">
    <source>
        <dbReference type="ARBA" id="ARBA00007812"/>
    </source>
</evidence>
<dbReference type="InterPro" id="IPR029035">
    <property type="entry name" value="DHS-like_NAD/FAD-binding_dom"/>
</dbReference>
<dbReference type="CDD" id="cd07035">
    <property type="entry name" value="TPP_PYR_POX_like"/>
    <property type="match status" value="1"/>
</dbReference>
<dbReference type="SUPFAM" id="SSF52518">
    <property type="entry name" value="Thiamin diphosphate-binding fold (THDP-binding)"/>
    <property type="match status" value="2"/>
</dbReference>
<gene>
    <name evidence="7" type="ORF">AVDCRST_MAG39-1030</name>
</gene>
<reference evidence="7" key="1">
    <citation type="submission" date="2020-02" db="EMBL/GenBank/DDBJ databases">
        <authorList>
            <person name="Meier V. D."/>
        </authorList>
    </citation>
    <scope>NUCLEOTIDE SEQUENCE</scope>
    <source>
        <strain evidence="7">AVDCRST_MAG39</strain>
    </source>
</reference>
<dbReference type="GO" id="GO:0000287">
    <property type="term" value="F:magnesium ion binding"/>
    <property type="evidence" value="ECO:0007669"/>
    <property type="project" value="InterPro"/>
</dbReference>
<dbReference type="InterPro" id="IPR011766">
    <property type="entry name" value="TPP_enzyme_TPP-bd"/>
</dbReference>
<dbReference type="Gene3D" id="3.40.50.1220">
    <property type="entry name" value="TPP-binding domain"/>
    <property type="match status" value="1"/>
</dbReference>
<dbReference type="PANTHER" id="PTHR18968">
    <property type="entry name" value="THIAMINE PYROPHOSPHATE ENZYMES"/>
    <property type="match status" value="1"/>
</dbReference>
<dbReference type="SUPFAM" id="SSF52467">
    <property type="entry name" value="DHS-like NAD/FAD-binding domain"/>
    <property type="match status" value="1"/>
</dbReference>